<evidence type="ECO:0000313" key="2">
    <source>
        <dbReference type="Proteomes" id="UP000276133"/>
    </source>
</evidence>
<proteinExistence type="predicted"/>
<accession>A0A3M7S5T7</accession>
<dbReference type="Proteomes" id="UP000276133">
    <property type="component" value="Unassembled WGS sequence"/>
</dbReference>
<evidence type="ECO:0000313" key="1">
    <source>
        <dbReference type="EMBL" id="RNA31112.1"/>
    </source>
</evidence>
<organism evidence="1 2">
    <name type="scientific">Brachionus plicatilis</name>
    <name type="common">Marine rotifer</name>
    <name type="synonym">Brachionus muelleri</name>
    <dbReference type="NCBI Taxonomy" id="10195"/>
    <lineage>
        <taxon>Eukaryota</taxon>
        <taxon>Metazoa</taxon>
        <taxon>Spiralia</taxon>
        <taxon>Gnathifera</taxon>
        <taxon>Rotifera</taxon>
        <taxon>Eurotatoria</taxon>
        <taxon>Monogononta</taxon>
        <taxon>Pseudotrocha</taxon>
        <taxon>Ploima</taxon>
        <taxon>Brachionidae</taxon>
        <taxon>Brachionus</taxon>
    </lineage>
</organism>
<gene>
    <name evidence="1" type="ORF">BpHYR1_026079</name>
</gene>
<protein>
    <submittedName>
        <fullName evidence="1">Uncharacterized protein</fullName>
    </submittedName>
</protein>
<keyword evidence="2" id="KW-1185">Reference proteome</keyword>
<name>A0A3M7S5T7_BRAPC</name>
<reference evidence="1 2" key="1">
    <citation type="journal article" date="2018" name="Sci. Rep.">
        <title>Genomic signatures of local adaptation to the degree of environmental predictability in rotifers.</title>
        <authorList>
            <person name="Franch-Gras L."/>
            <person name="Hahn C."/>
            <person name="Garcia-Roger E.M."/>
            <person name="Carmona M.J."/>
            <person name="Serra M."/>
            <person name="Gomez A."/>
        </authorList>
    </citation>
    <scope>NUCLEOTIDE SEQUENCE [LARGE SCALE GENOMIC DNA]</scope>
    <source>
        <strain evidence="1">HYR1</strain>
    </source>
</reference>
<dbReference type="AlphaFoldDB" id="A0A3M7S5T7"/>
<sequence>MANTPKMPPSAMLSKKLEGLSDLLTLKNTVRNLSFRNAKLECSDPNEDFEHKPKKLKKKNNSENRKNNLYVWTWQKY</sequence>
<dbReference type="EMBL" id="REGN01001986">
    <property type="protein sequence ID" value="RNA31112.1"/>
    <property type="molecule type" value="Genomic_DNA"/>
</dbReference>
<comment type="caution">
    <text evidence="1">The sequence shown here is derived from an EMBL/GenBank/DDBJ whole genome shotgun (WGS) entry which is preliminary data.</text>
</comment>